<keyword evidence="10" id="KW-0732">Signal</keyword>
<dbReference type="Proteomes" id="UP000509302">
    <property type="component" value="Chromosome"/>
</dbReference>
<evidence type="ECO:0000256" key="6">
    <source>
        <dbReference type="ARBA" id="ARBA00022825"/>
    </source>
</evidence>
<dbReference type="InterPro" id="IPR005151">
    <property type="entry name" value="Tail-specific_protease"/>
</dbReference>
<dbReference type="Pfam" id="PF26550">
    <property type="entry name" value="Tricorn_2nd"/>
    <property type="match status" value="1"/>
</dbReference>
<dbReference type="PANTHER" id="PTHR43253:SF1">
    <property type="entry name" value="TRICORN PROTEASE HOMOLOG 2-RELATED"/>
    <property type="match status" value="1"/>
</dbReference>
<feature type="region of interest" description="Disordered" evidence="9">
    <location>
        <begin position="1064"/>
        <end position="1088"/>
    </location>
</feature>
<evidence type="ECO:0000256" key="7">
    <source>
        <dbReference type="PIRNR" id="PIRNR036421"/>
    </source>
</evidence>
<dbReference type="InterPro" id="IPR036034">
    <property type="entry name" value="PDZ_sf"/>
</dbReference>
<keyword evidence="5 7" id="KW-0378">Hydrolase</keyword>
<feature type="active site" description="Nucleophile" evidence="8">
    <location>
        <position position="968"/>
    </location>
</feature>
<dbReference type="InterPro" id="IPR029045">
    <property type="entry name" value="ClpP/crotonase-like_dom_sf"/>
</dbReference>
<dbReference type="GO" id="GO:0008236">
    <property type="term" value="F:serine-type peptidase activity"/>
    <property type="evidence" value="ECO:0007669"/>
    <property type="project" value="UniProtKB-UniRule"/>
</dbReference>
<feature type="active site" description="Charge relay system" evidence="8">
    <location>
        <position position="1026"/>
    </location>
</feature>
<keyword evidence="6 7" id="KW-0720">Serine protease</keyword>
<dbReference type="InterPro" id="IPR012393">
    <property type="entry name" value="Tricorn_protease"/>
</dbReference>
<reference evidence="12 13" key="1">
    <citation type="journal article" date="2006" name="Int. J. Syst. Evol. Microbiol.">
        <title>Costertonia aggregata gen. nov., sp. nov., a mesophilic marine bacterium of the family Flavobacteriaceae, isolated from a mature biofilm.</title>
        <authorList>
            <person name="Kwon K.K."/>
            <person name="Lee Y.K."/>
            <person name="Lee H.K."/>
        </authorList>
    </citation>
    <scope>NUCLEOTIDE SEQUENCE [LARGE SCALE GENOMIC DNA]</scope>
    <source>
        <strain evidence="12 13">KCCM 42265</strain>
    </source>
</reference>
<dbReference type="SMART" id="SM00245">
    <property type="entry name" value="TSPc"/>
    <property type="match status" value="1"/>
</dbReference>
<dbReference type="AlphaFoldDB" id="A0A7H9ANT2"/>
<dbReference type="Pfam" id="PF26549">
    <property type="entry name" value="Tricorn_N"/>
    <property type="match status" value="1"/>
</dbReference>
<sequence length="1088" mass="122236">MKRLFFIPILLTISFLSAQGTQLLRQPTVSGSDIVFVYANDLWKTSTDGGVAIRLTSNEGYESLPHFSPDGKTIAFTAEYDGNIDVYVIGSQGGEPKRLTFHPSADLVQGWTPDGEVLFRSGREAKPTLTDRFYTISVNGSFPTAIDLPNAAFGEISPNGKYIAYVPLRAWDAEWRNYRGGQAVPIWIVDMGTKELTTVPQPTKERHLDPVWLNNKVYYLSERDFASNIWSFDIETKEEEQITFHKKFDVKSLDSDKTNIVYEQGGYLHLLNPKTGTAKKLDITVHGDMNFARPRWENVTARQLSNPNISPTGKRAIFEHRGDIFTVPKENGTWRNLTNSSGIADRAPVWSPKGDKVAWFSDKSGEYQLVVADQDGTDQKYYPLPKPTFYFQPDWSPDGNHIAYSDTDYNIWVINLISGNTEKIATDNYAHPNRTMDPVWSPDSKWVAYPKQLKSHFKAVFAYNIDSKQTVQLTDGMADAISPVWDENGKYLYFLASTNYGLQSGWLDMSSYDTDLTRSLYAIVLSKTDKAPNLPKTDEEEAEKPSTSSEKQKKKGKNDKNDEKAAESVKVQLDADGIFNRAIALKLEDRNYTALAKGPKNTIFIAEAIPNEDGLKVHSYDVEKMKADEFATGISEMVVSFDRKNILLNQKGSWVLSSTTGKPDPNKDNLAIAIKIKVDPTQEYEQIFKEGWRFMRDFLYVDNVHGAPWDTIYEWYSPWIKSVRHRTDLNYVVDILSGEVAVGHSFVYGGDFPDIERVGVGLLGADLSIHNGFYKIDKIYTGENWNPDLYAPLAQPGINVKTGNYITAINGKKLTPDQNPYELLEQTADREITITVNNTPNSNGGKDVLIKPVPSERGLRTYDWMEGNRRKVDELSNGKLAYVYVPNTGGGGFTAFNRYYFSQQDKKGVIIDERNNGGGSAADYMIDIMSRELFGYFNSRTESNRPWTTPMAGIWGPKVMLINENAGSGGDLLPYMFHAKKIGPLVGTRTWGGLVGTWDTPNFIDGGKMVAPRGGFFDVDGKWAVEGDGIAPDIEVIQNPKMVLEGKDPQLEKGVEEAMRLLKTKEFTMKPEPAPPVRWKRPEGYNKK</sequence>
<keyword evidence="3 7" id="KW-0963">Cytoplasm</keyword>
<dbReference type="Pfam" id="PF03572">
    <property type="entry name" value="Peptidase_S41"/>
    <property type="match status" value="1"/>
</dbReference>
<dbReference type="PIRSF" id="PIRSF036421">
    <property type="entry name" value="Tricorn_protease"/>
    <property type="match status" value="1"/>
</dbReference>
<dbReference type="Gene3D" id="2.30.42.10">
    <property type="match status" value="1"/>
</dbReference>
<evidence type="ECO:0000313" key="13">
    <source>
        <dbReference type="Proteomes" id="UP000509302"/>
    </source>
</evidence>
<evidence type="ECO:0000256" key="4">
    <source>
        <dbReference type="ARBA" id="ARBA00022670"/>
    </source>
</evidence>
<dbReference type="InterPro" id="IPR029414">
    <property type="entry name" value="Tricorn_PDZ"/>
</dbReference>
<organism evidence="12 13">
    <name type="scientific">Costertonia aggregata</name>
    <dbReference type="NCBI Taxonomy" id="343403"/>
    <lineage>
        <taxon>Bacteria</taxon>
        <taxon>Pseudomonadati</taxon>
        <taxon>Bacteroidota</taxon>
        <taxon>Flavobacteriia</taxon>
        <taxon>Flavobacteriales</taxon>
        <taxon>Flavobacteriaceae</taxon>
        <taxon>Costertonia</taxon>
    </lineage>
</organism>
<dbReference type="Gene3D" id="3.90.226.10">
    <property type="entry name" value="2-enoyl-CoA Hydratase, Chain A, domain 1"/>
    <property type="match status" value="1"/>
</dbReference>
<dbReference type="SUPFAM" id="SSF52096">
    <property type="entry name" value="ClpP/crotonase"/>
    <property type="match status" value="1"/>
</dbReference>
<name>A0A7H9ANT2_9FLAO</name>
<dbReference type="RefSeq" id="WP_179241386.1">
    <property type="nucleotide sequence ID" value="NZ_CP058595.1"/>
</dbReference>
<feature type="signal peptide" evidence="10">
    <location>
        <begin position="1"/>
        <end position="18"/>
    </location>
</feature>
<evidence type="ECO:0000256" key="10">
    <source>
        <dbReference type="SAM" id="SignalP"/>
    </source>
</evidence>
<dbReference type="InterPro" id="IPR015943">
    <property type="entry name" value="WD40/YVTN_repeat-like_dom_sf"/>
</dbReference>
<evidence type="ECO:0000256" key="3">
    <source>
        <dbReference type="ARBA" id="ARBA00022490"/>
    </source>
</evidence>
<dbReference type="KEGG" id="cagg:HYG79_06940"/>
<comment type="subcellular location">
    <subcellularLocation>
        <location evidence="1 7">Cytoplasm</location>
    </subcellularLocation>
</comment>
<dbReference type="GO" id="GO:0005737">
    <property type="term" value="C:cytoplasm"/>
    <property type="evidence" value="ECO:0007669"/>
    <property type="project" value="UniProtKB-SubCell"/>
</dbReference>
<dbReference type="Gene3D" id="2.130.10.10">
    <property type="entry name" value="YVTN repeat-like/Quinoprotein amine dehydrogenase"/>
    <property type="match status" value="1"/>
</dbReference>
<dbReference type="EMBL" id="CP058595">
    <property type="protein sequence ID" value="QLG45096.1"/>
    <property type="molecule type" value="Genomic_DNA"/>
</dbReference>
<feature type="chain" id="PRO_5028922588" description="Tricorn protease homolog" evidence="10">
    <location>
        <begin position="19"/>
        <end position="1088"/>
    </location>
</feature>
<dbReference type="Pfam" id="PF14684">
    <property type="entry name" value="Tricorn_C1"/>
    <property type="match status" value="1"/>
</dbReference>
<keyword evidence="4 7" id="KW-0645">Protease</keyword>
<evidence type="ECO:0000256" key="1">
    <source>
        <dbReference type="ARBA" id="ARBA00004496"/>
    </source>
</evidence>
<protein>
    <recommendedName>
        <fullName evidence="7">Tricorn protease homolog</fullName>
        <ecNumber evidence="7">3.4.21.-</ecNumber>
    </recommendedName>
</protein>
<dbReference type="Gene3D" id="3.30.750.44">
    <property type="match status" value="1"/>
</dbReference>
<dbReference type="PANTHER" id="PTHR43253">
    <property type="entry name" value="TRICORN PROTEASE HOMOLOG 2-RELATED"/>
    <property type="match status" value="1"/>
</dbReference>
<feature type="region of interest" description="Disordered" evidence="9">
    <location>
        <begin position="532"/>
        <end position="565"/>
    </location>
</feature>
<dbReference type="CDD" id="cd07562">
    <property type="entry name" value="Peptidase_S41_TRI"/>
    <property type="match status" value="1"/>
</dbReference>
<dbReference type="SUPFAM" id="SSF69304">
    <property type="entry name" value="Tricorn protease N-terminal domain"/>
    <property type="match status" value="2"/>
</dbReference>
<dbReference type="Pfam" id="PF14685">
    <property type="entry name" value="PDZ_Tricorn"/>
    <property type="match status" value="1"/>
</dbReference>
<gene>
    <name evidence="12" type="ORF">HYG79_06940</name>
</gene>
<evidence type="ECO:0000313" key="12">
    <source>
        <dbReference type="EMBL" id="QLG45096.1"/>
    </source>
</evidence>
<accession>A0A7H9ANT2</accession>
<dbReference type="InterPro" id="IPR028204">
    <property type="entry name" value="Tricorn_C1"/>
</dbReference>
<evidence type="ECO:0000256" key="5">
    <source>
        <dbReference type="ARBA" id="ARBA00022801"/>
    </source>
</evidence>
<proteinExistence type="inferred from homology"/>
<dbReference type="SUPFAM" id="SSF50156">
    <property type="entry name" value="PDZ domain-like"/>
    <property type="match status" value="1"/>
</dbReference>
<evidence type="ECO:0000256" key="8">
    <source>
        <dbReference type="PIRSR" id="PIRSR036421-1"/>
    </source>
</evidence>
<comment type="similarity">
    <text evidence="2 7">Belongs to the peptidase S41B family.</text>
</comment>
<feature type="active site" description="Charge relay system" evidence="8">
    <location>
        <position position="744"/>
    </location>
</feature>
<evidence type="ECO:0000256" key="9">
    <source>
        <dbReference type="SAM" id="MobiDB-lite"/>
    </source>
</evidence>
<keyword evidence="13" id="KW-1185">Reference proteome</keyword>
<dbReference type="EC" id="3.4.21.-" evidence="7"/>
<comment type="function">
    <text evidence="7">Degrades oligopeptides.</text>
</comment>
<dbReference type="GO" id="GO:0006508">
    <property type="term" value="P:proteolysis"/>
    <property type="evidence" value="ECO:0007669"/>
    <property type="project" value="UniProtKB-UniRule"/>
</dbReference>
<evidence type="ECO:0000256" key="2">
    <source>
        <dbReference type="ARBA" id="ARBA00008524"/>
    </source>
</evidence>
<feature type="domain" description="Tail specific protease" evidence="11">
    <location>
        <begin position="845"/>
        <end position="1037"/>
    </location>
</feature>
<evidence type="ECO:0000259" key="11">
    <source>
        <dbReference type="SMART" id="SM00245"/>
    </source>
</evidence>
<dbReference type="Gene3D" id="2.120.10.60">
    <property type="entry name" value="Tricorn protease N-terminal domain"/>
    <property type="match status" value="1"/>
</dbReference>